<gene>
    <name evidence="1" type="ORF">H6G18_14800</name>
</gene>
<reference evidence="1 2" key="1">
    <citation type="journal article" date="2020" name="ISME J.">
        <title>Comparative genomics reveals insights into cyanobacterial evolution and habitat adaptation.</title>
        <authorList>
            <person name="Chen M.Y."/>
            <person name="Teng W.K."/>
            <person name="Zhao L."/>
            <person name="Hu C.X."/>
            <person name="Zhou Y.K."/>
            <person name="Han B.P."/>
            <person name="Song L.R."/>
            <person name="Shu W.S."/>
        </authorList>
    </citation>
    <scope>NUCLEOTIDE SEQUENCE [LARGE SCALE GENOMIC DNA]</scope>
    <source>
        <strain evidence="1 2">FACHB-260</strain>
    </source>
</reference>
<dbReference type="Proteomes" id="UP000607281">
    <property type="component" value="Unassembled WGS sequence"/>
</dbReference>
<dbReference type="EMBL" id="JACJRF010000024">
    <property type="protein sequence ID" value="MBD2345410.1"/>
    <property type="molecule type" value="Genomic_DNA"/>
</dbReference>
<comment type="caution">
    <text evidence="1">The sequence shown here is derived from an EMBL/GenBank/DDBJ whole genome shotgun (WGS) entry which is preliminary data.</text>
</comment>
<organism evidence="1 2">
    <name type="scientific">Anabaena subtropica FACHB-260</name>
    <dbReference type="NCBI Taxonomy" id="2692884"/>
    <lineage>
        <taxon>Bacteria</taxon>
        <taxon>Bacillati</taxon>
        <taxon>Cyanobacteriota</taxon>
        <taxon>Cyanophyceae</taxon>
        <taxon>Nostocales</taxon>
        <taxon>Nostocaceae</taxon>
        <taxon>Anabaena</taxon>
    </lineage>
</organism>
<keyword evidence="2" id="KW-1185">Reference proteome</keyword>
<proteinExistence type="predicted"/>
<accession>A0ABR8CSF7</accession>
<sequence>MSREVAKVIVWEENQKDFLKKFYDLQFTPRIGEEIYLQKERWKVKRVEHDVEVSEINVYVELIKKIKQDKPSNSETKGSH</sequence>
<evidence type="ECO:0000313" key="2">
    <source>
        <dbReference type="Proteomes" id="UP000607281"/>
    </source>
</evidence>
<name>A0ABR8CSF7_9NOST</name>
<dbReference type="RefSeq" id="WP_190407849.1">
    <property type="nucleotide sequence ID" value="NZ_JACJRF010000024.1"/>
</dbReference>
<evidence type="ECO:0000313" key="1">
    <source>
        <dbReference type="EMBL" id="MBD2345410.1"/>
    </source>
</evidence>
<protein>
    <submittedName>
        <fullName evidence="1">Uncharacterized protein</fullName>
    </submittedName>
</protein>